<dbReference type="PRINTS" id="PR00778">
    <property type="entry name" value="HTHARSR"/>
</dbReference>
<accession>A0A8J8FFG3</accession>
<evidence type="ECO:0000256" key="1">
    <source>
        <dbReference type="ARBA" id="ARBA00023015"/>
    </source>
</evidence>
<dbReference type="InterPro" id="IPR011991">
    <property type="entry name" value="ArsR-like_HTH"/>
</dbReference>
<dbReference type="InterPro" id="IPR036388">
    <property type="entry name" value="WH-like_DNA-bd_sf"/>
</dbReference>
<dbReference type="RefSeq" id="WP_171609034.1">
    <property type="nucleotide sequence ID" value="NZ_WHPF01000012.1"/>
</dbReference>
<name>A0A8J8FFG3_9BACT</name>
<keyword evidence="2" id="KW-0238">DNA-binding</keyword>
<dbReference type="SUPFAM" id="SSF46785">
    <property type="entry name" value="Winged helix' DNA-binding domain"/>
    <property type="match status" value="1"/>
</dbReference>
<dbReference type="AlphaFoldDB" id="A0A8J8FFG3"/>
<evidence type="ECO:0000313" key="6">
    <source>
        <dbReference type="Proteomes" id="UP000598971"/>
    </source>
</evidence>
<dbReference type="SMART" id="SM00418">
    <property type="entry name" value="HTH_ARSR"/>
    <property type="match status" value="1"/>
</dbReference>
<dbReference type="Pfam" id="PF01022">
    <property type="entry name" value="HTH_5"/>
    <property type="match status" value="1"/>
</dbReference>
<organism evidence="5 6">
    <name type="scientific">Limnovirga soli</name>
    <dbReference type="NCBI Taxonomy" id="2656915"/>
    <lineage>
        <taxon>Bacteria</taxon>
        <taxon>Pseudomonadati</taxon>
        <taxon>Bacteroidota</taxon>
        <taxon>Chitinophagia</taxon>
        <taxon>Chitinophagales</taxon>
        <taxon>Chitinophagaceae</taxon>
        <taxon>Limnovirga</taxon>
    </lineage>
</organism>
<dbReference type="InterPro" id="IPR051011">
    <property type="entry name" value="Metal_resp_trans_reg"/>
</dbReference>
<dbReference type="Gene3D" id="1.10.10.10">
    <property type="entry name" value="Winged helix-like DNA-binding domain superfamily/Winged helix DNA-binding domain"/>
    <property type="match status" value="1"/>
</dbReference>
<keyword evidence="3" id="KW-0804">Transcription</keyword>
<dbReference type="EMBL" id="WHPF01000012">
    <property type="protein sequence ID" value="NNV57090.1"/>
    <property type="molecule type" value="Genomic_DNA"/>
</dbReference>
<evidence type="ECO:0000313" key="5">
    <source>
        <dbReference type="EMBL" id="NNV57090.1"/>
    </source>
</evidence>
<gene>
    <name evidence="5" type="ORF">GD597_16575</name>
</gene>
<dbReference type="CDD" id="cd00090">
    <property type="entry name" value="HTH_ARSR"/>
    <property type="match status" value="1"/>
</dbReference>
<dbReference type="InterPro" id="IPR001845">
    <property type="entry name" value="HTH_ArsR_DNA-bd_dom"/>
</dbReference>
<reference evidence="5" key="1">
    <citation type="submission" date="2019-10" db="EMBL/GenBank/DDBJ databases">
        <title>Draft genome sequence of Panacibacter sp. KCS-6.</title>
        <authorList>
            <person name="Yim K.J."/>
        </authorList>
    </citation>
    <scope>NUCLEOTIDE SEQUENCE</scope>
    <source>
        <strain evidence="5">KCS-6</strain>
    </source>
</reference>
<evidence type="ECO:0000259" key="4">
    <source>
        <dbReference type="PROSITE" id="PS50987"/>
    </source>
</evidence>
<feature type="domain" description="HTH arsR-type" evidence="4">
    <location>
        <begin position="21"/>
        <end position="113"/>
    </location>
</feature>
<evidence type="ECO:0000256" key="2">
    <source>
        <dbReference type="ARBA" id="ARBA00023125"/>
    </source>
</evidence>
<dbReference type="Proteomes" id="UP000598971">
    <property type="component" value="Unassembled WGS sequence"/>
</dbReference>
<dbReference type="GO" id="GO:0003700">
    <property type="term" value="F:DNA-binding transcription factor activity"/>
    <property type="evidence" value="ECO:0007669"/>
    <property type="project" value="InterPro"/>
</dbReference>
<protein>
    <submittedName>
        <fullName evidence="5">Metalloregulator ArsR/SmtB family transcription factor</fullName>
    </submittedName>
</protein>
<dbReference type="NCBIfam" id="NF033788">
    <property type="entry name" value="HTH_metalloreg"/>
    <property type="match status" value="1"/>
</dbReference>
<dbReference type="PROSITE" id="PS50987">
    <property type="entry name" value="HTH_ARSR_2"/>
    <property type="match status" value="1"/>
</dbReference>
<keyword evidence="6" id="KW-1185">Reference proteome</keyword>
<dbReference type="PANTHER" id="PTHR43132:SF2">
    <property type="entry name" value="ARSENICAL RESISTANCE OPERON REPRESSOR ARSR-RELATED"/>
    <property type="match status" value="1"/>
</dbReference>
<comment type="caution">
    <text evidence="5">The sequence shown here is derived from an EMBL/GenBank/DDBJ whole genome shotgun (WGS) entry which is preliminary data.</text>
</comment>
<evidence type="ECO:0000256" key="3">
    <source>
        <dbReference type="ARBA" id="ARBA00023163"/>
    </source>
</evidence>
<dbReference type="InterPro" id="IPR036390">
    <property type="entry name" value="WH_DNA-bd_sf"/>
</dbReference>
<dbReference type="GO" id="GO:0003677">
    <property type="term" value="F:DNA binding"/>
    <property type="evidence" value="ECO:0007669"/>
    <property type="project" value="UniProtKB-KW"/>
</dbReference>
<keyword evidence="1" id="KW-0805">Transcription regulation</keyword>
<dbReference type="PANTHER" id="PTHR43132">
    <property type="entry name" value="ARSENICAL RESISTANCE OPERON REPRESSOR ARSR-RELATED"/>
    <property type="match status" value="1"/>
</dbReference>
<proteinExistence type="predicted"/>
<sequence>MSNLMQVAVISDPETNESVKIDFLHMKKTILTLRALNHKLRQQIVKLLDERKKLTVTEIYVDMRLEQSVASQHLAILRRAGLVNATREGKFIYYSTNFKRIKEVTGFVEEFVN</sequence>